<protein>
    <submittedName>
        <fullName evidence="1">Uncharacterized protein</fullName>
    </submittedName>
</protein>
<name>A0A660L997_9ACTN</name>
<dbReference type="EMBL" id="RBIL01000001">
    <property type="protein sequence ID" value="RKQ90835.1"/>
    <property type="molecule type" value="Genomic_DNA"/>
</dbReference>
<accession>A0A660L997</accession>
<dbReference type="OrthoDB" id="9914724at2"/>
<reference evidence="1 2" key="1">
    <citation type="submission" date="2018-10" db="EMBL/GenBank/DDBJ databases">
        <title>Genomic Encyclopedia of Archaeal and Bacterial Type Strains, Phase II (KMG-II): from individual species to whole genera.</title>
        <authorList>
            <person name="Goeker M."/>
        </authorList>
    </citation>
    <scope>NUCLEOTIDE SEQUENCE [LARGE SCALE GENOMIC DNA]</scope>
    <source>
        <strain evidence="1 2">DSM 14954</strain>
    </source>
</reference>
<comment type="caution">
    <text evidence="1">The sequence shown here is derived from an EMBL/GenBank/DDBJ whole genome shotgun (WGS) entry which is preliminary data.</text>
</comment>
<organism evidence="1 2">
    <name type="scientific">Solirubrobacter pauli</name>
    <dbReference type="NCBI Taxonomy" id="166793"/>
    <lineage>
        <taxon>Bacteria</taxon>
        <taxon>Bacillati</taxon>
        <taxon>Actinomycetota</taxon>
        <taxon>Thermoleophilia</taxon>
        <taxon>Solirubrobacterales</taxon>
        <taxon>Solirubrobacteraceae</taxon>
        <taxon>Solirubrobacter</taxon>
    </lineage>
</organism>
<proteinExistence type="predicted"/>
<evidence type="ECO:0000313" key="1">
    <source>
        <dbReference type="EMBL" id="RKQ90835.1"/>
    </source>
</evidence>
<dbReference type="RefSeq" id="WP_121247934.1">
    <property type="nucleotide sequence ID" value="NZ_RBIL01000001.1"/>
</dbReference>
<keyword evidence="2" id="KW-1185">Reference proteome</keyword>
<dbReference type="AlphaFoldDB" id="A0A660L997"/>
<gene>
    <name evidence="1" type="ORF">C8N24_0650</name>
</gene>
<dbReference type="Proteomes" id="UP000278962">
    <property type="component" value="Unassembled WGS sequence"/>
</dbReference>
<sequence length="63" mass="6806">MPNPIASGTTTRAQIADTDEAVQRFAVTHVGPDADVHPDDLAWWLAREEQLEIHADLAASGLL</sequence>
<evidence type="ECO:0000313" key="2">
    <source>
        <dbReference type="Proteomes" id="UP000278962"/>
    </source>
</evidence>